<dbReference type="Gene3D" id="3.40.630.30">
    <property type="match status" value="1"/>
</dbReference>
<dbReference type="Pfam" id="PF14542">
    <property type="entry name" value="Acetyltransf_CG"/>
    <property type="match status" value="1"/>
</dbReference>
<dbReference type="CDD" id="cd04301">
    <property type="entry name" value="NAT_SF"/>
    <property type="match status" value="1"/>
</dbReference>
<dbReference type="PANTHER" id="PTHR31435">
    <property type="entry name" value="PROTEIN NATD1"/>
    <property type="match status" value="1"/>
</dbReference>
<protein>
    <recommendedName>
        <fullName evidence="1">N-acetyltransferase domain-containing protein</fullName>
    </recommendedName>
</protein>
<gene>
    <name evidence="2" type="ORF">BN997_03021</name>
</gene>
<dbReference type="PANTHER" id="PTHR31435:SF10">
    <property type="entry name" value="BSR4717 PROTEIN"/>
    <property type="match status" value="1"/>
</dbReference>
<dbReference type="SUPFAM" id="SSF55729">
    <property type="entry name" value="Acyl-CoA N-acyltransferases (Nat)"/>
    <property type="match status" value="1"/>
</dbReference>
<evidence type="ECO:0000259" key="1">
    <source>
        <dbReference type="PROSITE" id="PS51729"/>
    </source>
</evidence>
<dbReference type="InterPro" id="IPR016181">
    <property type="entry name" value="Acyl_CoA_acyltransferase"/>
</dbReference>
<dbReference type="Proteomes" id="UP000040453">
    <property type="component" value="Unassembled WGS sequence"/>
</dbReference>
<proteinExistence type="predicted"/>
<evidence type="ECO:0000313" key="2">
    <source>
        <dbReference type="EMBL" id="CEI83130.1"/>
    </source>
</evidence>
<dbReference type="AlphaFoldDB" id="A0A0A1MCN3"/>
<dbReference type="OrthoDB" id="9793389at2"/>
<organism evidence="2 3">
    <name type="scientific">Oceanobacillus oncorhynchi</name>
    <dbReference type="NCBI Taxonomy" id="545501"/>
    <lineage>
        <taxon>Bacteria</taxon>
        <taxon>Bacillati</taxon>
        <taxon>Bacillota</taxon>
        <taxon>Bacilli</taxon>
        <taxon>Bacillales</taxon>
        <taxon>Bacillaceae</taxon>
        <taxon>Oceanobacillus</taxon>
    </lineage>
</organism>
<dbReference type="EMBL" id="CDGG01000001">
    <property type="protein sequence ID" value="CEI83130.1"/>
    <property type="molecule type" value="Genomic_DNA"/>
</dbReference>
<feature type="domain" description="N-acetyltransferase" evidence="1">
    <location>
        <begin position="3"/>
        <end position="91"/>
    </location>
</feature>
<accession>A0A0A1MCN3</accession>
<sequence length="95" mass="11000">MATIHKGETKFYVGEDIKDPEAEITFVQSGSNRLVIDHTYVAKELRSQGIAQQLLEQVVLYARENDKYIIPLCPFAKKQMQKNEAYHDVLQKQFI</sequence>
<name>A0A0A1MCN3_9BACI</name>
<dbReference type="STRING" id="545501.BN997_03021"/>
<dbReference type="RefSeq" id="WP_042533365.1">
    <property type="nucleotide sequence ID" value="NZ_CAXOIH010000023.1"/>
</dbReference>
<dbReference type="InterPro" id="IPR045057">
    <property type="entry name" value="Gcn5-rel_NAT"/>
</dbReference>
<reference evidence="2 3" key="1">
    <citation type="submission" date="2014-11" db="EMBL/GenBank/DDBJ databases">
        <authorList>
            <person name="Urmite Genomes Urmite Genomes"/>
        </authorList>
    </citation>
    <scope>NUCLEOTIDE SEQUENCE [LARGE SCALE GENOMIC DNA]</scope>
    <source>
        <strain evidence="2 3">Oc5</strain>
    </source>
</reference>
<dbReference type="PROSITE" id="PS51729">
    <property type="entry name" value="GNAT_YJDJ"/>
    <property type="match status" value="1"/>
</dbReference>
<keyword evidence="3" id="KW-1185">Reference proteome</keyword>
<evidence type="ECO:0000313" key="3">
    <source>
        <dbReference type="Proteomes" id="UP000040453"/>
    </source>
</evidence>
<dbReference type="InterPro" id="IPR031165">
    <property type="entry name" value="GNAT_YJDJ"/>
</dbReference>